<evidence type="ECO:0000256" key="3">
    <source>
        <dbReference type="ARBA" id="ARBA00022840"/>
    </source>
</evidence>
<dbReference type="Pfam" id="PF12399">
    <property type="entry name" value="BCA_ABC_TP_C"/>
    <property type="match status" value="1"/>
</dbReference>
<gene>
    <name evidence="5" type="ORF">IT775_10275</name>
</gene>
<evidence type="ECO:0000259" key="4">
    <source>
        <dbReference type="PROSITE" id="PS50893"/>
    </source>
</evidence>
<evidence type="ECO:0000256" key="1">
    <source>
        <dbReference type="ARBA" id="ARBA00022448"/>
    </source>
</evidence>
<dbReference type="EMBL" id="JADMKU010000008">
    <property type="protein sequence ID" value="MBR9651508.1"/>
    <property type="molecule type" value="Genomic_DNA"/>
</dbReference>
<accession>A0ABS5HSI0</accession>
<feature type="domain" description="ABC transporter" evidence="4">
    <location>
        <begin position="4"/>
        <end position="245"/>
    </location>
</feature>
<dbReference type="InterPro" id="IPR003439">
    <property type="entry name" value="ABC_transporter-like_ATP-bd"/>
</dbReference>
<organism evidence="5 6">
    <name type="scientific">Thalassovita aquimarina</name>
    <dbReference type="NCBI Taxonomy" id="2785917"/>
    <lineage>
        <taxon>Bacteria</taxon>
        <taxon>Pseudomonadati</taxon>
        <taxon>Pseudomonadota</taxon>
        <taxon>Alphaproteobacteria</taxon>
        <taxon>Rhodobacterales</taxon>
        <taxon>Roseobacteraceae</taxon>
        <taxon>Thalassovita</taxon>
    </lineage>
</organism>
<dbReference type="InterPro" id="IPR051120">
    <property type="entry name" value="ABC_AA/LPS_Transport"/>
</dbReference>
<dbReference type="PROSITE" id="PS50893">
    <property type="entry name" value="ABC_TRANSPORTER_2"/>
    <property type="match status" value="1"/>
</dbReference>
<dbReference type="PANTHER" id="PTHR45772:SF3">
    <property type="entry name" value="ABC TRANSPORTER ATP-BINDING PROTEIN"/>
    <property type="match status" value="1"/>
</dbReference>
<dbReference type="InterPro" id="IPR032823">
    <property type="entry name" value="BCA_ABC_TP_C"/>
</dbReference>
<keyword evidence="2" id="KW-0547">Nucleotide-binding</keyword>
<name>A0ABS5HSI0_9RHOB</name>
<dbReference type="InterPro" id="IPR027417">
    <property type="entry name" value="P-loop_NTPase"/>
</dbReference>
<dbReference type="InterPro" id="IPR017871">
    <property type="entry name" value="ABC_transporter-like_CS"/>
</dbReference>
<dbReference type="CDD" id="cd03219">
    <property type="entry name" value="ABC_Mj1267_LivG_branched"/>
    <property type="match status" value="1"/>
</dbReference>
<keyword evidence="6" id="KW-1185">Reference proteome</keyword>
<proteinExistence type="predicted"/>
<keyword evidence="3 5" id="KW-0067">ATP-binding</keyword>
<reference evidence="5 6" key="1">
    <citation type="journal article" date="2021" name="Arch. Microbiol.">
        <title>Thalassobius aquimarinus sp. nov., isolated from the Sea of Japan seashore.</title>
        <authorList>
            <person name="Kurilenko V.V."/>
            <person name="Romanenko L.A."/>
            <person name="Chernysheva N.Y."/>
            <person name="Velansky P.V."/>
            <person name="Tekutyeva L.A."/>
            <person name="Isaeva M.P."/>
            <person name="Mikhailov V.V."/>
        </authorList>
    </citation>
    <scope>NUCLEOTIDE SEQUENCE [LARGE SCALE GENOMIC DNA]</scope>
    <source>
        <strain evidence="5 6">KMM 8518</strain>
    </source>
</reference>
<dbReference type="SUPFAM" id="SSF52540">
    <property type="entry name" value="P-loop containing nucleoside triphosphate hydrolases"/>
    <property type="match status" value="1"/>
</dbReference>
<dbReference type="PANTHER" id="PTHR45772">
    <property type="entry name" value="CONSERVED COMPONENT OF ABC TRANSPORTER FOR NATURAL AMINO ACIDS-RELATED"/>
    <property type="match status" value="1"/>
</dbReference>
<dbReference type="PROSITE" id="PS00211">
    <property type="entry name" value="ABC_TRANSPORTER_1"/>
    <property type="match status" value="1"/>
</dbReference>
<dbReference type="SMART" id="SM00382">
    <property type="entry name" value="AAA"/>
    <property type="match status" value="1"/>
</dbReference>
<comment type="caution">
    <text evidence="5">The sequence shown here is derived from an EMBL/GenBank/DDBJ whole genome shotgun (WGS) entry which is preliminary data.</text>
</comment>
<evidence type="ECO:0000256" key="2">
    <source>
        <dbReference type="ARBA" id="ARBA00022741"/>
    </source>
</evidence>
<evidence type="ECO:0000313" key="6">
    <source>
        <dbReference type="Proteomes" id="UP001195941"/>
    </source>
</evidence>
<dbReference type="InterPro" id="IPR003593">
    <property type="entry name" value="AAA+_ATPase"/>
</dbReference>
<dbReference type="GO" id="GO:0005524">
    <property type="term" value="F:ATP binding"/>
    <property type="evidence" value="ECO:0007669"/>
    <property type="project" value="UniProtKB-KW"/>
</dbReference>
<keyword evidence="1" id="KW-0813">Transport</keyword>
<dbReference type="Proteomes" id="UP001195941">
    <property type="component" value="Unassembled WGS sequence"/>
</dbReference>
<protein>
    <submittedName>
        <fullName evidence="5">ABC transporter ATP-binding protein</fullName>
    </submittedName>
</protein>
<evidence type="ECO:0000313" key="5">
    <source>
        <dbReference type="EMBL" id="MBR9651508.1"/>
    </source>
</evidence>
<dbReference type="Pfam" id="PF00005">
    <property type="entry name" value="ABC_tran"/>
    <property type="match status" value="1"/>
</dbReference>
<dbReference type="Gene3D" id="3.40.50.300">
    <property type="entry name" value="P-loop containing nucleotide triphosphate hydrolases"/>
    <property type="match status" value="1"/>
</dbReference>
<sequence>MEGMSCNNLWVSYGAFHALSDVSLSFRPGRITSIIGPNGAGKTTLVNALTGSVAPSRGDVKIGKRTVNRFGPAKRTKMGLGRSFQTINVFSEMSVRENLELAAQARAFRLQPFWRPAQGLRVLAELADKILEMVGLTAHADQTADALSHGDQRALELGLTLIGEPDIVLLDEPLAGVGHNGIDRMDALIRTVAEGRTVILVEHNMDVVMGLSDDIVVLAGGQVLATGTPDEIRANETVRAAYLGGE</sequence>